<dbReference type="PROSITE" id="PS50109">
    <property type="entry name" value="HIS_KIN"/>
    <property type="match status" value="1"/>
</dbReference>
<dbReference type="CDD" id="cd00082">
    <property type="entry name" value="HisKA"/>
    <property type="match status" value="1"/>
</dbReference>
<dbReference type="GO" id="GO:0005886">
    <property type="term" value="C:plasma membrane"/>
    <property type="evidence" value="ECO:0007669"/>
    <property type="project" value="TreeGrafter"/>
</dbReference>
<proteinExistence type="inferred from homology"/>
<dbReference type="Gene3D" id="1.10.287.130">
    <property type="match status" value="1"/>
</dbReference>
<dbReference type="EC" id="2.7.13.3" evidence="4"/>
<dbReference type="InterPro" id="IPR003594">
    <property type="entry name" value="HATPase_dom"/>
</dbReference>
<feature type="transmembrane region" description="Helical" evidence="13">
    <location>
        <begin position="70"/>
        <end position="93"/>
    </location>
</feature>
<dbReference type="Pfam" id="PF02518">
    <property type="entry name" value="HATPase_c"/>
    <property type="match status" value="1"/>
</dbReference>
<feature type="transmembrane region" description="Helical" evidence="13">
    <location>
        <begin position="153"/>
        <end position="175"/>
    </location>
</feature>
<dbReference type="PANTHER" id="PTHR43047:SF9">
    <property type="entry name" value="HISTIDINE KINASE"/>
    <property type="match status" value="1"/>
</dbReference>
<accession>A0A2W5N8U6</accession>
<dbReference type="Pfam" id="PF12860">
    <property type="entry name" value="PAS_7"/>
    <property type="match status" value="1"/>
</dbReference>
<dbReference type="SUPFAM" id="SSF47384">
    <property type="entry name" value="Homodimeric domain of signal transducing histidine kinase"/>
    <property type="match status" value="1"/>
</dbReference>
<dbReference type="EMBL" id="QFPW01000006">
    <property type="protein sequence ID" value="PZQ49892.1"/>
    <property type="molecule type" value="Genomic_DNA"/>
</dbReference>
<dbReference type="GO" id="GO:0009927">
    <property type="term" value="F:histidine phosphotransfer kinase activity"/>
    <property type="evidence" value="ECO:0007669"/>
    <property type="project" value="TreeGrafter"/>
</dbReference>
<feature type="transmembrane region" description="Helical" evidence="13">
    <location>
        <begin position="114"/>
        <end position="133"/>
    </location>
</feature>
<dbReference type="AlphaFoldDB" id="A0A2W5N8U6"/>
<dbReference type="InterPro" id="IPR001734">
    <property type="entry name" value="Na/solute_symporter"/>
</dbReference>
<feature type="transmembrane region" description="Helical" evidence="13">
    <location>
        <begin position="432"/>
        <end position="459"/>
    </location>
</feature>
<keyword evidence="10 13" id="KW-0472">Membrane</keyword>
<feature type="transmembrane region" description="Helical" evidence="13">
    <location>
        <begin position="379"/>
        <end position="399"/>
    </location>
</feature>
<evidence type="ECO:0000256" key="3">
    <source>
        <dbReference type="ARBA" id="ARBA00006434"/>
    </source>
</evidence>
<evidence type="ECO:0000256" key="2">
    <source>
        <dbReference type="ARBA" id="ARBA00004141"/>
    </source>
</evidence>
<dbReference type="SMART" id="SM00387">
    <property type="entry name" value="HATPase_c"/>
    <property type="match status" value="1"/>
</dbReference>
<dbReference type="FunFam" id="3.30.565.10:FF:000049">
    <property type="entry name" value="Two-component sensor histidine kinase"/>
    <property type="match status" value="1"/>
</dbReference>
<dbReference type="CDD" id="cd10322">
    <property type="entry name" value="SLC5sbd"/>
    <property type="match status" value="1"/>
</dbReference>
<dbReference type="SUPFAM" id="SSF55785">
    <property type="entry name" value="PYP-like sensor domain (PAS domain)"/>
    <property type="match status" value="1"/>
</dbReference>
<name>A0A2W5N8U6_RHOSU</name>
<feature type="transmembrane region" description="Helical" evidence="13">
    <location>
        <begin position="405"/>
        <end position="425"/>
    </location>
</feature>
<dbReference type="Pfam" id="PF00072">
    <property type="entry name" value="Response_reg"/>
    <property type="match status" value="1"/>
</dbReference>
<keyword evidence="7 13" id="KW-0812">Transmembrane</keyword>
<evidence type="ECO:0000256" key="5">
    <source>
        <dbReference type="ARBA" id="ARBA00022553"/>
    </source>
</evidence>
<dbReference type="Gene3D" id="3.40.50.2300">
    <property type="match status" value="1"/>
</dbReference>
<dbReference type="SMART" id="SM00448">
    <property type="entry name" value="REC"/>
    <property type="match status" value="1"/>
</dbReference>
<dbReference type="Gene3D" id="3.30.450.20">
    <property type="entry name" value="PAS domain"/>
    <property type="match status" value="1"/>
</dbReference>
<comment type="catalytic activity">
    <reaction evidence="1">
        <text>ATP + protein L-histidine = ADP + protein N-phospho-L-histidine.</text>
        <dbReference type="EC" id="2.7.13.3"/>
    </reaction>
</comment>
<feature type="transmembrane region" description="Helical" evidence="13">
    <location>
        <begin position="196"/>
        <end position="214"/>
    </location>
</feature>
<dbReference type="InterPro" id="IPR011006">
    <property type="entry name" value="CheY-like_superfamily"/>
</dbReference>
<feature type="transmembrane region" description="Helical" evidence="13">
    <location>
        <begin position="234"/>
        <end position="251"/>
    </location>
</feature>
<evidence type="ECO:0000256" key="4">
    <source>
        <dbReference type="ARBA" id="ARBA00012438"/>
    </source>
</evidence>
<evidence type="ECO:0000256" key="8">
    <source>
        <dbReference type="ARBA" id="ARBA00022777"/>
    </source>
</evidence>
<evidence type="ECO:0000313" key="17">
    <source>
        <dbReference type="Proteomes" id="UP000249185"/>
    </source>
</evidence>
<evidence type="ECO:0000256" key="13">
    <source>
        <dbReference type="SAM" id="Phobius"/>
    </source>
</evidence>
<feature type="domain" description="Histidine kinase" evidence="14">
    <location>
        <begin position="800"/>
        <end position="1009"/>
    </location>
</feature>
<dbReference type="GO" id="GO:0000155">
    <property type="term" value="F:phosphorelay sensor kinase activity"/>
    <property type="evidence" value="ECO:0007669"/>
    <property type="project" value="InterPro"/>
</dbReference>
<feature type="transmembrane region" description="Helical" evidence="13">
    <location>
        <begin position="316"/>
        <end position="337"/>
    </location>
</feature>
<reference evidence="16 17" key="1">
    <citation type="submission" date="2017-08" db="EMBL/GenBank/DDBJ databases">
        <title>Infants hospitalized years apart are colonized by the same room-sourced microbial strains.</title>
        <authorList>
            <person name="Brooks B."/>
            <person name="Olm M.R."/>
            <person name="Firek B.A."/>
            <person name="Baker R."/>
            <person name="Thomas B.C."/>
            <person name="Morowitz M.J."/>
            <person name="Banfield J.F."/>
        </authorList>
    </citation>
    <scope>NUCLEOTIDE SEQUENCE [LARGE SCALE GENOMIC DNA]</scope>
    <source>
        <strain evidence="16">S2_005_002_R2_34</strain>
    </source>
</reference>
<evidence type="ECO:0000256" key="11">
    <source>
        <dbReference type="PROSITE-ProRule" id="PRU00169"/>
    </source>
</evidence>
<keyword evidence="6" id="KW-0808">Transferase</keyword>
<organism evidence="16 17">
    <name type="scientific">Rhodovulum sulfidophilum</name>
    <name type="common">Rhodobacter sulfidophilus</name>
    <dbReference type="NCBI Taxonomy" id="35806"/>
    <lineage>
        <taxon>Bacteria</taxon>
        <taxon>Pseudomonadati</taxon>
        <taxon>Pseudomonadota</taxon>
        <taxon>Alphaproteobacteria</taxon>
        <taxon>Rhodobacterales</taxon>
        <taxon>Paracoccaceae</taxon>
        <taxon>Rhodovulum</taxon>
    </lineage>
</organism>
<dbReference type="Gene3D" id="3.30.565.10">
    <property type="entry name" value="Histidine kinase-like ATPase, C-terminal domain"/>
    <property type="match status" value="1"/>
</dbReference>
<feature type="transmembrane region" description="Helical" evidence="13">
    <location>
        <begin position="6"/>
        <end position="24"/>
    </location>
</feature>
<dbReference type="Pfam" id="PF00512">
    <property type="entry name" value="HisKA"/>
    <property type="match status" value="1"/>
</dbReference>
<dbReference type="InterPro" id="IPR000014">
    <property type="entry name" value="PAS"/>
</dbReference>
<evidence type="ECO:0000256" key="6">
    <source>
        <dbReference type="ARBA" id="ARBA00022679"/>
    </source>
</evidence>
<sequence length="1162" mass="123067">MRDWAVLALALGYLLSLFLIAWAGDRRAAATAGPRRSPVVYPLALAIYCSSWTLFGAVGEATASGLDFLAIYIGPILLVGLGWPLILRIARIARAENLTSISDFISARYGKSRSLAALITLSAVIGLMPYFALQLKAITISFEALTSGGAGTAFPGGTTLIVALALAAFAVLFGVRGVTANEHHRGMMLAISTESLVKLAAALLVGGAITFFALGAAPPEVPRPALPAFDPFDASFWATCLLSTLAFLCLPRQFHVAIVENTHPDDIRVAAWAFPVYLVAINIFVAPVAVIGLALFSGGATQPDSFLFAIPLELGWSWLAFAAFLAGFSAATGMIIVETLALGTMISNDVILPALAGSRLLGRRWDADPASLVLRARRAAVVGTIALGYLCYLLIGPAFPLAKIGMMSFAAVAQFAPALFGGLFWRRATAKGAFAAICAGFLGWAYTVVIPAFAAAGWLPADWLVSGPAGIAALNPQALLGLRVDPLVHGMVWSLGPNLLLFVVVSLLSRPDRVERTQAERFVVTLPARAEPAASGKVASLADLRDLAARFVGQARADETFGALAAMRQGPLADVEDVLRARTDPEAAQITERLLAGAIGAASARVVVASLLANKRFSTADARGLIDDASRAIMSRHELLRDTLQNIRQGICVFDEGFRATLWNRRFLELIDYPADQLVVGTPLDRIVRYNEARREYGEDEPKFDTLLARQLDPDRRGRPDVYERRRPDGTVLEIATNPLPGGGFVAVYTDVSDRYRAAAALREANETLEQRITERTRALQAAKAEAERANVGKTRFLAAAGHDLLQPLQAAHLFLSALSERVTDPAIPQIDASLRSVEHLLGELLEVSKLDSGVTRPVIADFRVSDILGPLGAEFGVLAAQHGIGFHAVGSSASVRSDPAMLRRILQNFLANAVRYTESGRVLIGCRRRGCQLLIEVWDSGPGIPADKFKDIFVEFHRLDAAGGRGGEGLGLGLAIVERLAGLLGHGLDVRSRLDQGSCFSVSVPLAGAPAPAMAPAPRRVARNFGGALVLCLENDPAIADAMRDLLGGWSCDVVTAATADQALAALGGRRPDVILSDYHLDHGRTGLEALAALRGPLGDGIPATIITADRDPAIRAAAHTAGCHLLSKPVRPGALRALVARMLAESGAAGGAEELRAAGE</sequence>
<dbReference type="InterPro" id="IPR003661">
    <property type="entry name" value="HisK_dim/P_dom"/>
</dbReference>
<dbReference type="SUPFAM" id="SSF55874">
    <property type="entry name" value="ATPase domain of HSP90 chaperone/DNA topoisomerase II/histidine kinase"/>
    <property type="match status" value="1"/>
</dbReference>
<dbReference type="NCBIfam" id="TIGR00229">
    <property type="entry name" value="sensory_box"/>
    <property type="match status" value="1"/>
</dbReference>
<dbReference type="InterPro" id="IPR005467">
    <property type="entry name" value="His_kinase_dom"/>
</dbReference>
<dbReference type="InterPro" id="IPR004358">
    <property type="entry name" value="Sig_transdc_His_kin-like_C"/>
</dbReference>
<dbReference type="SUPFAM" id="SSF52172">
    <property type="entry name" value="CheY-like"/>
    <property type="match status" value="1"/>
</dbReference>
<evidence type="ECO:0000256" key="12">
    <source>
        <dbReference type="SAM" id="Coils"/>
    </source>
</evidence>
<evidence type="ECO:0000256" key="10">
    <source>
        <dbReference type="ARBA" id="ARBA00023136"/>
    </source>
</evidence>
<comment type="caution">
    <text evidence="16">The sequence shown here is derived from an EMBL/GenBank/DDBJ whole genome shotgun (WGS) entry which is preliminary data.</text>
</comment>
<gene>
    <name evidence="16" type="ORF">DI556_10595</name>
</gene>
<dbReference type="PRINTS" id="PR00344">
    <property type="entry name" value="BCTRLSENSOR"/>
</dbReference>
<evidence type="ECO:0000259" key="15">
    <source>
        <dbReference type="PROSITE" id="PS50110"/>
    </source>
</evidence>
<dbReference type="GO" id="GO:0022857">
    <property type="term" value="F:transmembrane transporter activity"/>
    <property type="evidence" value="ECO:0007669"/>
    <property type="project" value="InterPro"/>
</dbReference>
<dbReference type="Proteomes" id="UP000249185">
    <property type="component" value="Unassembled WGS sequence"/>
</dbReference>
<evidence type="ECO:0000259" key="14">
    <source>
        <dbReference type="PROSITE" id="PS50109"/>
    </source>
</evidence>
<keyword evidence="9 13" id="KW-1133">Transmembrane helix</keyword>
<dbReference type="InterPro" id="IPR036890">
    <property type="entry name" value="HATPase_C_sf"/>
</dbReference>
<dbReference type="InterPro" id="IPR035965">
    <property type="entry name" value="PAS-like_dom_sf"/>
</dbReference>
<keyword evidence="8 16" id="KW-0418">Kinase</keyword>
<dbReference type="Gene3D" id="1.20.1730.10">
    <property type="entry name" value="Sodium/glucose cotransporter"/>
    <property type="match status" value="1"/>
</dbReference>
<comment type="similarity">
    <text evidence="3">Belongs to the sodium:solute symporter (SSF) (TC 2.A.21) family.</text>
</comment>
<dbReference type="PROSITE" id="PS50283">
    <property type="entry name" value="NA_SOLUT_SYMP_3"/>
    <property type="match status" value="1"/>
</dbReference>
<dbReference type="CDD" id="cd00130">
    <property type="entry name" value="PAS"/>
    <property type="match status" value="1"/>
</dbReference>
<dbReference type="SMART" id="SM00388">
    <property type="entry name" value="HisKA"/>
    <property type="match status" value="1"/>
</dbReference>
<feature type="domain" description="Response regulatory" evidence="15">
    <location>
        <begin position="1030"/>
        <end position="1145"/>
    </location>
</feature>
<comment type="subcellular location">
    <subcellularLocation>
        <location evidence="2">Membrane</location>
        <topology evidence="2">Multi-pass membrane protein</topology>
    </subcellularLocation>
</comment>
<feature type="coiled-coil region" evidence="12">
    <location>
        <begin position="759"/>
        <end position="786"/>
    </location>
</feature>
<dbReference type="PROSITE" id="PS50110">
    <property type="entry name" value="RESPONSE_REGULATORY"/>
    <property type="match status" value="1"/>
</dbReference>
<dbReference type="CDD" id="cd00156">
    <property type="entry name" value="REC"/>
    <property type="match status" value="1"/>
</dbReference>
<keyword evidence="12" id="KW-0175">Coiled coil</keyword>
<evidence type="ECO:0000256" key="9">
    <source>
        <dbReference type="ARBA" id="ARBA00022989"/>
    </source>
</evidence>
<feature type="transmembrane region" description="Helical" evidence="13">
    <location>
        <begin position="39"/>
        <end position="58"/>
    </location>
</feature>
<dbReference type="PANTHER" id="PTHR43047">
    <property type="entry name" value="TWO-COMPONENT HISTIDINE PROTEIN KINASE"/>
    <property type="match status" value="1"/>
</dbReference>
<evidence type="ECO:0000313" key="16">
    <source>
        <dbReference type="EMBL" id="PZQ49892.1"/>
    </source>
</evidence>
<evidence type="ECO:0000256" key="1">
    <source>
        <dbReference type="ARBA" id="ARBA00000085"/>
    </source>
</evidence>
<feature type="modified residue" description="4-aspartylphosphate" evidence="11">
    <location>
        <position position="1079"/>
    </location>
</feature>
<feature type="transmembrane region" description="Helical" evidence="13">
    <location>
        <begin position="272"/>
        <end position="296"/>
    </location>
</feature>
<protein>
    <recommendedName>
        <fullName evidence="4">histidine kinase</fullName>
        <ecNumber evidence="4">2.7.13.3</ecNumber>
    </recommendedName>
</protein>
<dbReference type="NCBIfam" id="NF041832">
    <property type="entry name" value="near_NosP_CTERM"/>
    <property type="match status" value="1"/>
</dbReference>
<dbReference type="InterPro" id="IPR036097">
    <property type="entry name" value="HisK_dim/P_sf"/>
</dbReference>
<dbReference type="InterPro" id="IPR001789">
    <property type="entry name" value="Sig_transdc_resp-reg_receiver"/>
</dbReference>
<keyword evidence="5 11" id="KW-0597">Phosphoprotein</keyword>
<evidence type="ECO:0000256" key="7">
    <source>
        <dbReference type="ARBA" id="ARBA00022692"/>
    </source>
</evidence>
<dbReference type="InterPro" id="IPR038377">
    <property type="entry name" value="Na/Glc_symporter_sf"/>
</dbReference>